<evidence type="ECO:0000256" key="1">
    <source>
        <dbReference type="SAM" id="Phobius"/>
    </source>
</evidence>
<feature type="transmembrane region" description="Helical" evidence="1">
    <location>
        <begin position="100"/>
        <end position="121"/>
    </location>
</feature>
<dbReference type="KEGG" id="cci:CC1G_05779"/>
<dbReference type="RefSeq" id="XP_001834642.2">
    <property type="nucleotide sequence ID" value="XM_001834590.2"/>
</dbReference>
<dbReference type="HOGENOM" id="CLU_044614_4_0_1"/>
<feature type="transmembrane region" description="Helical" evidence="1">
    <location>
        <begin position="222"/>
        <end position="242"/>
    </location>
</feature>
<keyword evidence="1" id="KW-0472">Membrane</keyword>
<reference evidence="2 3" key="1">
    <citation type="journal article" date="2010" name="Proc. Natl. Acad. Sci. U.S.A.">
        <title>Insights into evolution of multicellular fungi from the assembled chromosomes of the mushroom Coprinopsis cinerea (Coprinus cinereus).</title>
        <authorList>
            <person name="Stajich J.E."/>
            <person name="Wilke S.K."/>
            <person name="Ahren D."/>
            <person name="Au C.H."/>
            <person name="Birren B.W."/>
            <person name="Borodovsky M."/>
            <person name="Burns C."/>
            <person name="Canback B."/>
            <person name="Casselton L.A."/>
            <person name="Cheng C.K."/>
            <person name="Deng J."/>
            <person name="Dietrich F.S."/>
            <person name="Fargo D.C."/>
            <person name="Farman M.L."/>
            <person name="Gathman A.C."/>
            <person name="Goldberg J."/>
            <person name="Guigo R."/>
            <person name="Hoegger P.J."/>
            <person name="Hooker J.B."/>
            <person name="Huggins A."/>
            <person name="James T.Y."/>
            <person name="Kamada T."/>
            <person name="Kilaru S."/>
            <person name="Kodira C."/>
            <person name="Kues U."/>
            <person name="Kupfer D."/>
            <person name="Kwan H.S."/>
            <person name="Lomsadze A."/>
            <person name="Li W."/>
            <person name="Lilly W.W."/>
            <person name="Ma L.J."/>
            <person name="Mackey A.J."/>
            <person name="Manning G."/>
            <person name="Martin F."/>
            <person name="Muraguchi H."/>
            <person name="Natvig D.O."/>
            <person name="Palmerini H."/>
            <person name="Ramesh M.A."/>
            <person name="Rehmeyer C.J."/>
            <person name="Roe B.A."/>
            <person name="Shenoy N."/>
            <person name="Stanke M."/>
            <person name="Ter-Hovhannisyan V."/>
            <person name="Tunlid A."/>
            <person name="Velagapudi R."/>
            <person name="Vision T.J."/>
            <person name="Zeng Q."/>
            <person name="Zolan M.E."/>
            <person name="Pukkila P.J."/>
        </authorList>
    </citation>
    <scope>NUCLEOTIDE SEQUENCE [LARGE SCALE GENOMIC DNA]</scope>
    <source>
        <strain evidence="3">Okayama-7 / 130 / ATCC MYA-4618 / FGSC 9003</strain>
    </source>
</reference>
<keyword evidence="3" id="KW-1185">Reference proteome</keyword>
<name>A8NLB1_COPC7</name>
<gene>
    <name evidence="2" type="ORF">CC1G_05779</name>
</gene>
<proteinExistence type="predicted"/>
<feature type="transmembrane region" description="Helical" evidence="1">
    <location>
        <begin position="133"/>
        <end position="154"/>
    </location>
</feature>
<organism evidence="2 3">
    <name type="scientific">Coprinopsis cinerea (strain Okayama-7 / 130 / ATCC MYA-4618 / FGSC 9003)</name>
    <name type="common">Inky cap fungus</name>
    <name type="synonym">Hormographiella aspergillata</name>
    <dbReference type="NCBI Taxonomy" id="240176"/>
    <lineage>
        <taxon>Eukaryota</taxon>
        <taxon>Fungi</taxon>
        <taxon>Dikarya</taxon>
        <taxon>Basidiomycota</taxon>
        <taxon>Agaricomycotina</taxon>
        <taxon>Agaricomycetes</taxon>
        <taxon>Agaricomycetidae</taxon>
        <taxon>Agaricales</taxon>
        <taxon>Agaricineae</taxon>
        <taxon>Psathyrellaceae</taxon>
        <taxon>Coprinopsis</taxon>
    </lineage>
</organism>
<dbReference type="OrthoDB" id="2796825at2759"/>
<keyword evidence="1" id="KW-1133">Transmembrane helix</keyword>
<feature type="transmembrane region" description="Helical" evidence="1">
    <location>
        <begin position="273"/>
        <end position="292"/>
    </location>
</feature>
<comment type="caution">
    <text evidence="2">The sequence shown here is derived from an EMBL/GenBank/DDBJ whole genome shotgun (WGS) entry which is preliminary data.</text>
</comment>
<evidence type="ECO:0000313" key="3">
    <source>
        <dbReference type="Proteomes" id="UP000001861"/>
    </source>
</evidence>
<evidence type="ECO:0008006" key="4">
    <source>
        <dbReference type="Google" id="ProtNLM"/>
    </source>
</evidence>
<feature type="transmembrane region" description="Helical" evidence="1">
    <location>
        <begin position="174"/>
        <end position="201"/>
    </location>
</feature>
<sequence>MDPWMERAIHAIASSTYASTLWSMMDLGLQLFMCLYGLSVFLETPHELRKGRIPYVVVSFAILTLSGLAAVRSGFMTFKFLYDSAGPGDIFRLINELESAWHRIAAVVLIDAYIWLGDGLLLYRCYMIWKDRAWAITLPALLYISSIVVEIYQIQRQAKVLSNPDATIADYDQIIALNSSFLFLTVSTNIIVTALIAFKLLRAHSRFSSALPGRDVTIYRKIAGIVIESAVPLTACGIGYAITDIFQLSSNPYLDKDNSSSINKWATMSRANIVLGMLYYSAAALAPQMLIFRVTTGRSWISHALKASGTGPAQFSQALQFNHTMSNGSLGAHDAESAPGCPVNVAKGPSVSIA</sequence>
<dbReference type="Proteomes" id="UP000001861">
    <property type="component" value="Unassembled WGS sequence"/>
</dbReference>
<dbReference type="OMA" id="QYIQIRS"/>
<protein>
    <recommendedName>
        <fullName evidence="4">Pheromone receptor</fullName>
    </recommendedName>
</protein>
<evidence type="ECO:0000313" key="2">
    <source>
        <dbReference type="EMBL" id="EAU87090.2"/>
    </source>
</evidence>
<dbReference type="EMBL" id="AACS02000012">
    <property type="protein sequence ID" value="EAU87090.2"/>
    <property type="molecule type" value="Genomic_DNA"/>
</dbReference>
<feature type="transmembrane region" description="Helical" evidence="1">
    <location>
        <begin position="53"/>
        <end position="71"/>
    </location>
</feature>
<dbReference type="GeneID" id="6011159"/>
<dbReference type="InParanoid" id="A8NLB1"/>
<feature type="transmembrane region" description="Helical" evidence="1">
    <location>
        <begin position="20"/>
        <end position="41"/>
    </location>
</feature>
<dbReference type="VEuPathDB" id="FungiDB:CC1G_05779"/>
<accession>A8NLB1</accession>
<keyword evidence="1" id="KW-0812">Transmembrane</keyword>
<dbReference type="AlphaFoldDB" id="A8NLB1"/>